<accession>A0A7W5P7F9</accession>
<protein>
    <submittedName>
        <fullName evidence="1">Uncharacterized protein</fullName>
    </submittedName>
</protein>
<dbReference type="EMBL" id="JACHZG010000001">
    <property type="protein sequence ID" value="MBB3326811.1"/>
    <property type="molecule type" value="Genomic_DNA"/>
</dbReference>
<proteinExistence type="predicted"/>
<evidence type="ECO:0000313" key="2">
    <source>
        <dbReference type="Proteomes" id="UP000565572"/>
    </source>
</evidence>
<dbReference type="AlphaFoldDB" id="A0A7W5P7F9"/>
<name>A0A7W5P7F9_9ACTN</name>
<sequence length="123" mass="13239">MVDGLPHRTWRCVLLATGRLSCVPPRPKDERPPSADDAVGLVVKSDQGGSPFPGQEVDPGAARAWVRHQFAGMSVLLEQVVSRLDTLPRARALVAAETSDDLVLDGTGHRFPQSVSTELARDC</sequence>
<organism evidence="1 2">
    <name type="scientific">Microlunatus antarcticus</name>
    <dbReference type="NCBI Taxonomy" id="53388"/>
    <lineage>
        <taxon>Bacteria</taxon>
        <taxon>Bacillati</taxon>
        <taxon>Actinomycetota</taxon>
        <taxon>Actinomycetes</taxon>
        <taxon>Propionibacteriales</taxon>
        <taxon>Propionibacteriaceae</taxon>
        <taxon>Microlunatus</taxon>
    </lineage>
</organism>
<comment type="caution">
    <text evidence="1">The sequence shown here is derived from an EMBL/GenBank/DDBJ whole genome shotgun (WGS) entry which is preliminary data.</text>
</comment>
<reference evidence="1 2" key="1">
    <citation type="submission" date="2020-08" db="EMBL/GenBank/DDBJ databases">
        <title>Sequencing the genomes of 1000 actinobacteria strains.</title>
        <authorList>
            <person name="Klenk H.-P."/>
        </authorList>
    </citation>
    <scope>NUCLEOTIDE SEQUENCE [LARGE SCALE GENOMIC DNA]</scope>
    <source>
        <strain evidence="1 2">DSM 11053</strain>
    </source>
</reference>
<dbReference type="Proteomes" id="UP000565572">
    <property type="component" value="Unassembled WGS sequence"/>
</dbReference>
<dbReference type="RefSeq" id="WP_183337685.1">
    <property type="nucleotide sequence ID" value="NZ_JACHZG010000001.1"/>
</dbReference>
<gene>
    <name evidence="1" type="ORF">FHX39_001755</name>
</gene>
<keyword evidence="2" id="KW-1185">Reference proteome</keyword>
<evidence type="ECO:0000313" key="1">
    <source>
        <dbReference type="EMBL" id="MBB3326811.1"/>
    </source>
</evidence>